<keyword evidence="8" id="KW-1185">Reference proteome</keyword>
<keyword evidence="2 5" id="KW-0812">Transmembrane</keyword>
<evidence type="ECO:0000256" key="4">
    <source>
        <dbReference type="ARBA" id="ARBA00023136"/>
    </source>
</evidence>
<dbReference type="GO" id="GO:0016874">
    <property type="term" value="F:ligase activity"/>
    <property type="evidence" value="ECO:0007669"/>
    <property type="project" value="UniProtKB-KW"/>
</dbReference>
<evidence type="ECO:0000313" key="7">
    <source>
        <dbReference type="EMBL" id="MEQ6890049.1"/>
    </source>
</evidence>
<dbReference type="InterPro" id="IPR007016">
    <property type="entry name" value="O-antigen_ligase-rel_domated"/>
</dbReference>
<keyword evidence="3 5" id="KW-1133">Transmembrane helix</keyword>
<name>A0ABV1N8I0_9GAMM</name>
<feature type="transmembrane region" description="Helical" evidence="5">
    <location>
        <begin position="386"/>
        <end position="406"/>
    </location>
</feature>
<dbReference type="EMBL" id="JBEGCI010000015">
    <property type="protein sequence ID" value="MEQ6890049.1"/>
    <property type="molecule type" value="Genomic_DNA"/>
</dbReference>
<feature type="transmembrane region" description="Helical" evidence="5">
    <location>
        <begin position="27"/>
        <end position="46"/>
    </location>
</feature>
<dbReference type="RefSeq" id="WP_349759540.1">
    <property type="nucleotide sequence ID" value="NZ_JBEGCI010000015.1"/>
</dbReference>
<gene>
    <name evidence="7" type="ORF">ABE957_15360</name>
</gene>
<organism evidence="7 8">
    <name type="scientific">Halomonas pelophila</name>
    <dbReference type="NCBI Taxonomy" id="3151122"/>
    <lineage>
        <taxon>Bacteria</taxon>
        <taxon>Pseudomonadati</taxon>
        <taxon>Pseudomonadota</taxon>
        <taxon>Gammaproteobacteria</taxon>
        <taxon>Oceanospirillales</taxon>
        <taxon>Halomonadaceae</taxon>
        <taxon>Halomonas</taxon>
    </lineage>
</organism>
<accession>A0ABV1N8I0</accession>
<feature type="transmembrane region" description="Helical" evidence="5">
    <location>
        <begin position="333"/>
        <end position="351"/>
    </location>
</feature>
<keyword evidence="7" id="KW-0436">Ligase</keyword>
<evidence type="ECO:0000313" key="8">
    <source>
        <dbReference type="Proteomes" id="UP001472978"/>
    </source>
</evidence>
<comment type="subcellular location">
    <subcellularLocation>
        <location evidence="1">Membrane</location>
        <topology evidence="1">Multi-pass membrane protein</topology>
    </subcellularLocation>
</comment>
<feature type="transmembrane region" description="Helical" evidence="5">
    <location>
        <begin position="110"/>
        <end position="130"/>
    </location>
</feature>
<dbReference type="Pfam" id="PF04932">
    <property type="entry name" value="Wzy_C"/>
    <property type="match status" value="1"/>
</dbReference>
<sequence length="416" mass="44607">MTFMQGLAAAGIVATMALPVLLPGGYWWGPLWLGLLGLLALMGRLIPGWLRVRPLCRLGWGLALILLLFGASQLAMAAYHGELLGLWPLVVPVLLALLALPALHAWLPSLTWLWTGLALGGMTTGVWALWQALNGVRRASGHEPLHAILYGNLSLLSGVLCLAGIGWALNGPRRSGWLALLALGALGGVAASVLSGTRGGWVALPLILLVFQRGFGRWLPRGKAAAWWLGAGVLLAALYVLPQTGVQHRVSLAVAEVEHYLTGEEAKTSSVTTRLEMWQGALGLIVERPLLGHGEAGYEEGVRSRVKAGEIDRAVLAHAHAHNDLLDAWAKRGVPGLVALLGLYLLPLWLFRSGLNHPDSSHRALAVAGLLLPVTFLDFGMTYSFLAYPVGTAVFCGWLVVLWTFYRHTPLSRKSG</sequence>
<feature type="transmembrane region" description="Helical" evidence="5">
    <location>
        <begin position="85"/>
        <end position="103"/>
    </location>
</feature>
<evidence type="ECO:0000256" key="3">
    <source>
        <dbReference type="ARBA" id="ARBA00022989"/>
    </source>
</evidence>
<feature type="domain" description="O-antigen ligase-related" evidence="6">
    <location>
        <begin position="186"/>
        <end position="341"/>
    </location>
</feature>
<feature type="transmembrane region" description="Helical" evidence="5">
    <location>
        <begin position="176"/>
        <end position="194"/>
    </location>
</feature>
<dbReference type="PANTHER" id="PTHR37422:SF23">
    <property type="entry name" value="TEICHURONIC ACID BIOSYNTHESIS PROTEIN TUAE"/>
    <property type="match status" value="1"/>
</dbReference>
<evidence type="ECO:0000256" key="5">
    <source>
        <dbReference type="SAM" id="Phobius"/>
    </source>
</evidence>
<evidence type="ECO:0000256" key="2">
    <source>
        <dbReference type="ARBA" id="ARBA00022692"/>
    </source>
</evidence>
<protein>
    <submittedName>
        <fullName evidence="7">O-antigen ligase family protein</fullName>
    </submittedName>
</protein>
<comment type="caution">
    <text evidence="7">The sequence shown here is derived from an EMBL/GenBank/DDBJ whole genome shotgun (WGS) entry which is preliminary data.</text>
</comment>
<keyword evidence="4 5" id="KW-0472">Membrane</keyword>
<evidence type="ECO:0000256" key="1">
    <source>
        <dbReference type="ARBA" id="ARBA00004141"/>
    </source>
</evidence>
<dbReference type="Proteomes" id="UP001472978">
    <property type="component" value="Unassembled WGS sequence"/>
</dbReference>
<reference evidence="7 8" key="1">
    <citation type="submission" date="2024-05" db="EMBL/GenBank/DDBJ databases">
        <title>Halomonas sp. CS7 16S ribosomal RNA gene Genome sequencing and assembly.</title>
        <authorList>
            <person name="Yook S."/>
        </authorList>
    </citation>
    <scope>NUCLEOTIDE SEQUENCE [LARGE SCALE GENOMIC DNA]</scope>
    <source>
        <strain evidence="7 8">CS7</strain>
    </source>
</reference>
<feature type="transmembrane region" description="Helical" evidence="5">
    <location>
        <begin position="150"/>
        <end position="169"/>
    </location>
</feature>
<proteinExistence type="predicted"/>
<feature type="transmembrane region" description="Helical" evidence="5">
    <location>
        <begin position="225"/>
        <end position="242"/>
    </location>
</feature>
<dbReference type="InterPro" id="IPR051533">
    <property type="entry name" value="WaaL-like"/>
</dbReference>
<feature type="transmembrane region" description="Helical" evidence="5">
    <location>
        <begin position="58"/>
        <end position="79"/>
    </location>
</feature>
<evidence type="ECO:0000259" key="6">
    <source>
        <dbReference type="Pfam" id="PF04932"/>
    </source>
</evidence>
<dbReference type="PANTHER" id="PTHR37422">
    <property type="entry name" value="TEICHURONIC ACID BIOSYNTHESIS PROTEIN TUAE"/>
    <property type="match status" value="1"/>
</dbReference>